<dbReference type="EMBL" id="CAACVG010009314">
    <property type="protein sequence ID" value="VEN52842.1"/>
    <property type="molecule type" value="Genomic_DNA"/>
</dbReference>
<reference evidence="1 2" key="1">
    <citation type="submission" date="2019-01" db="EMBL/GenBank/DDBJ databases">
        <authorList>
            <person name="Sayadi A."/>
        </authorList>
    </citation>
    <scope>NUCLEOTIDE SEQUENCE [LARGE SCALE GENOMIC DNA]</scope>
</reference>
<keyword evidence="2" id="KW-1185">Reference proteome</keyword>
<protein>
    <submittedName>
        <fullName evidence="1">Uncharacterized protein</fullName>
    </submittedName>
</protein>
<sequence length="63" mass="7283">MTSKISFLDSFKCAICTFIHFSRTGSNGIRMFSDRMVMKRSFTFESSITVNTRAKLRGCFDRL</sequence>
<evidence type="ECO:0000313" key="2">
    <source>
        <dbReference type="Proteomes" id="UP000410492"/>
    </source>
</evidence>
<gene>
    <name evidence="1" type="ORF">CALMAC_LOCUS12841</name>
</gene>
<dbReference type="Proteomes" id="UP000410492">
    <property type="component" value="Unassembled WGS sequence"/>
</dbReference>
<accession>A0A653CY95</accession>
<proteinExistence type="predicted"/>
<organism evidence="1 2">
    <name type="scientific">Callosobruchus maculatus</name>
    <name type="common">Southern cowpea weevil</name>
    <name type="synonym">Pulse bruchid</name>
    <dbReference type="NCBI Taxonomy" id="64391"/>
    <lineage>
        <taxon>Eukaryota</taxon>
        <taxon>Metazoa</taxon>
        <taxon>Ecdysozoa</taxon>
        <taxon>Arthropoda</taxon>
        <taxon>Hexapoda</taxon>
        <taxon>Insecta</taxon>
        <taxon>Pterygota</taxon>
        <taxon>Neoptera</taxon>
        <taxon>Endopterygota</taxon>
        <taxon>Coleoptera</taxon>
        <taxon>Polyphaga</taxon>
        <taxon>Cucujiformia</taxon>
        <taxon>Chrysomeloidea</taxon>
        <taxon>Chrysomelidae</taxon>
        <taxon>Bruchinae</taxon>
        <taxon>Bruchini</taxon>
        <taxon>Callosobruchus</taxon>
    </lineage>
</organism>
<name>A0A653CY95_CALMS</name>
<dbReference type="AlphaFoldDB" id="A0A653CY95"/>
<evidence type="ECO:0000313" key="1">
    <source>
        <dbReference type="EMBL" id="VEN52842.1"/>
    </source>
</evidence>